<keyword evidence="1" id="KW-1133">Transmembrane helix</keyword>
<keyword evidence="1" id="KW-0812">Transmembrane</keyword>
<feature type="transmembrane region" description="Helical" evidence="1">
    <location>
        <begin position="34"/>
        <end position="54"/>
    </location>
</feature>
<name>A0A0Q3TF38_9BACI</name>
<dbReference type="EMBL" id="LJJC01000004">
    <property type="protein sequence ID" value="KQL52233.1"/>
    <property type="molecule type" value="Genomic_DNA"/>
</dbReference>
<dbReference type="InterPro" id="IPR058247">
    <property type="entry name" value="DUF1453"/>
</dbReference>
<feature type="transmembrane region" description="Helical" evidence="1">
    <location>
        <begin position="66"/>
        <end position="85"/>
    </location>
</feature>
<comment type="caution">
    <text evidence="2">The sequence shown here is derived from an EMBL/GenBank/DDBJ whole genome shotgun (WGS) entry which is preliminary data.</text>
</comment>
<feature type="transmembrane region" description="Helical" evidence="1">
    <location>
        <begin position="106"/>
        <end position="123"/>
    </location>
</feature>
<accession>A0A0Q3TF38</accession>
<dbReference type="RefSeq" id="WP_055737913.1">
    <property type="nucleotide sequence ID" value="NZ_JAAIWL010000017.1"/>
</dbReference>
<evidence type="ECO:0000313" key="2">
    <source>
        <dbReference type="EMBL" id="KQL52233.1"/>
    </source>
</evidence>
<evidence type="ECO:0000256" key="1">
    <source>
        <dbReference type="SAM" id="Phobius"/>
    </source>
</evidence>
<dbReference type="PATRIC" id="fig|157838.3.peg.191"/>
<dbReference type="InterPro" id="IPR031306">
    <property type="entry name" value="CcdC"/>
</dbReference>
<sequence>MQTIITFGIMAIIIGLIILIKVKRGGRPIKGNGFSILAPMLFLSIVFTLSISQLMHIPGKPFHLPAFWEMLIAGILGILFGVIMLTQTSYEIREDGLVYSKRNKNFKYVIIALIAIRIALSQYFKTLDYIEFTVLTMELAFIYIAVWRIGSFVKFRKVCAGDLKVETI</sequence>
<proteinExistence type="predicted"/>
<keyword evidence="3" id="KW-1185">Reference proteome</keyword>
<dbReference type="Proteomes" id="UP000051888">
    <property type="component" value="Unassembled WGS sequence"/>
</dbReference>
<dbReference type="STRING" id="157838.AN964_00875"/>
<dbReference type="PANTHER" id="PTHR39164:SF1">
    <property type="entry name" value="PROTEIN CCDC"/>
    <property type="match status" value="1"/>
</dbReference>
<organism evidence="2 3">
    <name type="scientific">Heyndrickxia shackletonii</name>
    <dbReference type="NCBI Taxonomy" id="157838"/>
    <lineage>
        <taxon>Bacteria</taxon>
        <taxon>Bacillati</taxon>
        <taxon>Bacillota</taxon>
        <taxon>Bacilli</taxon>
        <taxon>Bacillales</taxon>
        <taxon>Bacillaceae</taxon>
        <taxon>Heyndrickxia</taxon>
    </lineage>
</organism>
<protein>
    <submittedName>
        <fullName evidence="2">Cytochrome C biogenesis protein CcdC</fullName>
    </submittedName>
</protein>
<dbReference type="Pfam" id="PF07301">
    <property type="entry name" value="DUF1453"/>
    <property type="match status" value="1"/>
</dbReference>
<evidence type="ECO:0000313" key="3">
    <source>
        <dbReference type="Proteomes" id="UP000051888"/>
    </source>
</evidence>
<dbReference type="OrthoDB" id="2941182at2"/>
<keyword evidence="1" id="KW-0472">Membrane</keyword>
<dbReference type="PANTHER" id="PTHR39164">
    <property type="entry name" value="PROTEIN CCDC"/>
    <property type="match status" value="1"/>
</dbReference>
<reference evidence="2 3" key="1">
    <citation type="submission" date="2015-09" db="EMBL/GenBank/DDBJ databases">
        <title>Genome sequencing project for genomic taxonomy and phylogenomics of Bacillus-like bacteria.</title>
        <authorList>
            <person name="Liu B."/>
            <person name="Wang J."/>
            <person name="Zhu Y."/>
            <person name="Liu G."/>
            <person name="Chen Q."/>
            <person name="Chen Z."/>
            <person name="Lan J."/>
            <person name="Che J."/>
            <person name="Ge C."/>
            <person name="Shi H."/>
            <person name="Pan Z."/>
            <person name="Liu X."/>
        </authorList>
    </citation>
    <scope>NUCLEOTIDE SEQUENCE [LARGE SCALE GENOMIC DNA]</scope>
    <source>
        <strain evidence="2 3">LMG 18435</strain>
    </source>
</reference>
<feature type="transmembrane region" description="Helical" evidence="1">
    <location>
        <begin position="6"/>
        <end position="22"/>
    </location>
</feature>
<feature type="transmembrane region" description="Helical" evidence="1">
    <location>
        <begin position="129"/>
        <end position="147"/>
    </location>
</feature>
<dbReference type="AlphaFoldDB" id="A0A0Q3TF38"/>
<gene>
    <name evidence="2" type="ORF">AN964_00875</name>
</gene>